<evidence type="ECO:0000313" key="5">
    <source>
        <dbReference type="Proteomes" id="UP000198963"/>
    </source>
</evidence>
<organism evidence="4 5">
    <name type="scientific">Winogradskyella sediminis</name>
    <dbReference type="NCBI Taxonomy" id="1382466"/>
    <lineage>
        <taxon>Bacteria</taxon>
        <taxon>Pseudomonadati</taxon>
        <taxon>Bacteroidota</taxon>
        <taxon>Flavobacteriia</taxon>
        <taxon>Flavobacteriales</taxon>
        <taxon>Flavobacteriaceae</taxon>
        <taxon>Winogradskyella</taxon>
    </lineage>
</organism>
<dbReference type="AlphaFoldDB" id="A0A1H1XBU8"/>
<dbReference type="RefSeq" id="WP_092447597.1">
    <property type="nucleotide sequence ID" value="NZ_JBLXAG010000023.1"/>
</dbReference>
<feature type="domain" description="Rhodanese" evidence="3">
    <location>
        <begin position="167"/>
        <end position="275"/>
    </location>
</feature>
<dbReference type="Proteomes" id="UP000198963">
    <property type="component" value="Chromosome I"/>
</dbReference>
<dbReference type="InterPro" id="IPR001763">
    <property type="entry name" value="Rhodanese-like_dom"/>
</dbReference>
<dbReference type="PANTHER" id="PTHR11364:SF27">
    <property type="entry name" value="SULFURTRANSFERASE"/>
    <property type="match status" value="1"/>
</dbReference>
<reference evidence="4 5" key="1">
    <citation type="submission" date="2016-10" db="EMBL/GenBank/DDBJ databases">
        <authorList>
            <person name="Varghese N."/>
            <person name="Submissions S."/>
        </authorList>
    </citation>
    <scope>NUCLEOTIDE SEQUENCE [LARGE SCALE GENOMIC DNA]</scope>
    <source>
        <strain evidence="4 5">RHA_55</strain>
    </source>
</reference>
<evidence type="ECO:0000256" key="2">
    <source>
        <dbReference type="ARBA" id="ARBA00022737"/>
    </source>
</evidence>
<evidence type="ECO:0000313" key="4">
    <source>
        <dbReference type="EMBL" id="SDT06737.1"/>
    </source>
</evidence>
<proteinExistence type="predicted"/>
<protein>
    <submittedName>
        <fullName evidence="4">Thiosulfate/3-mercaptopyruvate sulfurtransferase</fullName>
    </submittedName>
</protein>
<dbReference type="PANTHER" id="PTHR11364">
    <property type="entry name" value="THIOSULFATE SULFERTANSFERASE"/>
    <property type="match status" value="1"/>
</dbReference>
<sequence>MNNPLDLVDVTSDLVSVEWLQKHYNASNLILLDGTINKVISPAAIRIPNARYFDIKQKFSDISAPFPSTLPSKSQFESEAQGLGIYNDSVIIVYDDKGIYSSARVWWLFKVFGFKNVAVLDGGLPQWQLKGFQVENYNEDCYDKGDFIAGFQPQLMTDFKGLQEYITEEDTLIVDARSKDRFMCKVDEPREGLRRGTIPNSKNLPYTTLFNGYIMKPKKELLKIFNTLVANETQIVFSCGSGITACILALGATLCNYNNLIVYDGSWTEYGSLTP</sequence>
<dbReference type="EMBL" id="LT629774">
    <property type="protein sequence ID" value="SDT06737.1"/>
    <property type="molecule type" value="Genomic_DNA"/>
</dbReference>
<dbReference type="SMART" id="SM00450">
    <property type="entry name" value="RHOD"/>
    <property type="match status" value="2"/>
</dbReference>
<dbReference type="Pfam" id="PF00581">
    <property type="entry name" value="Rhodanese"/>
    <property type="match status" value="2"/>
</dbReference>
<feature type="domain" description="Rhodanese" evidence="3">
    <location>
        <begin position="42"/>
        <end position="136"/>
    </location>
</feature>
<keyword evidence="5" id="KW-1185">Reference proteome</keyword>
<evidence type="ECO:0000259" key="3">
    <source>
        <dbReference type="PROSITE" id="PS50206"/>
    </source>
</evidence>
<keyword evidence="4" id="KW-0670">Pyruvate</keyword>
<dbReference type="CDD" id="cd01449">
    <property type="entry name" value="TST_Repeat_2"/>
    <property type="match status" value="1"/>
</dbReference>
<evidence type="ECO:0000256" key="1">
    <source>
        <dbReference type="ARBA" id="ARBA00022679"/>
    </source>
</evidence>
<keyword evidence="2" id="KW-0677">Repeat</keyword>
<dbReference type="SUPFAM" id="SSF52821">
    <property type="entry name" value="Rhodanese/Cell cycle control phosphatase"/>
    <property type="match status" value="2"/>
</dbReference>
<gene>
    <name evidence="4" type="ORF">SAMN04489797_3164</name>
</gene>
<dbReference type="CDD" id="cd01448">
    <property type="entry name" value="TST_Repeat_1"/>
    <property type="match status" value="1"/>
</dbReference>
<keyword evidence="1 4" id="KW-0808">Transferase</keyword>
<dbReference type="STRING" id="1249933.SAMN04489797_3164"/>
<dbReference type="Gene3D" id="3.40.250.10">
    <property type="entry name" value="Rhodanese-like domain"/>
    <property type="match status" value="2"/>
</dbReference>
<name>A0A1H1XBU8_9FLAO</name>
<accession>A0A1H1XBU8</accession>
<dbReference type="InterPro" id="IPR036873">
    <property type="entry name" value="Rhodanese-like_dom_sf"/>
</dbReference>
<dbReference type="PROSITE" id="PS50206">
    <property type="entry name" value="RHODANESE_3"/>
    <property type="match status" value="2"/>
</dbReference>
<dbReference type="InterPro" id="IPR045078">
    <property type="entry name" value="TST/MPST-like"/>
</dbReference>
<dbReference type="GO" id="GO:0004792">
    <property type="term" value="F:thiosulfate-cyanide sulfurtransferase activity"/>
    <property type="evidence" value="ECO:0007669"/>
    <property type="project" value="TreeGrafter"/>
</dbReference>